<keyword evidence="3" id="KW-1185">Reference proteome</keyword>
<evidence type="ECO:0000313" key="3">
    <source>
        <dbReference type="Proteomes" id="UP000008694"/>
    </source>
</evidence>
<dbReference type="EMBL" id="GL348717">
    <property type="protein sequence ID" value="EFH53568.1"/>
    <property type="molecule type" value="Genomic_DNA"/>
</dbReference>
<accession>D7LMF5</accession>
<sequence length="323" mass="35713">MVKQMPQGNEGGWEKPRKPAAKRALEFSGEEPSGGFHYQLERGDNSRQSHRRYDKNHASGWKEKKSFPGTWAENSEVAGKEVAMEGLMDSHYSVQGTEFTKKGAGPVWPKPLYQPKAISKVSQASHKVDNVSKIPDLGEEKKDSVMEDVPEVQDKSLTVGINFSESTDDLLEDGEYHAEEDIEVQVMAEKTTEDEGNETHEENMIALQGNVQISNVLSDDIGLVRKGLKGITLDSKKIQNFKGTSSQGIRGINGNRDYSRIVASPGKRLLAKAMSLKSADDGIKQKVADKNKVKEVTKAGRANRNLKKGMVDLPKPPAHTWRS</sequence>
<feature type="region of interest" description="Disordered" evidence="1">
    <location>
        <begin position="301"/>
        <end position="323"/>
    </location>
</feature>
<evidence type="ECO:0000256" key="1">
    <source>
        <dbReference type="SAM" id="MobiDB-lite"/>
    </source>
</evidence>
<dbReference type="Gramene" id="fgenesh1_pg.C_scaffold_5000870">
    <property type="protein sequence ID" value="fgenesh1_pg.C_scaffold_5000870"/>
    <property type="gene ID" value="fgenesh1_pg.C_scaffold_5000870"/>
</dbReference>
<feature type="compositionally biased region" description="Basic and acidic residues" evidence="1">
    <location>
        <begin position="126"/>
        <end position="145"/>
    </location>
</feature>
<evidence type="ECO:0000313" key="2">
    <source>
        <dbReference type="EMBL" id="EFH53568.1"/>
    </source>
</evidence>
<feature type="region of interest" description="Disordered" evidence="1">
    <location>
        <begin position="1"/>
        <end position="75"/>
    </location>
</feature>
<feature type="region of interest" description="Disordered" evidence="1">
    <location>
        <begin position="120"/>
        <end position="147"/>
    </location>
</feature>
<name>D7LMF5_ARALL</name>
<gene>
    <name evidence="2" type="ORF">ARALYDRAFT_347478</name>
</gene>
<reference evidence="3" key="1">
    <citation type="journal article" date="2011" name="Nat. Genet.">
        <title>The Arabidopsis lyrata genome sequence and the basis of rapid genome size change.</title>
        <authorList>
            <person name="Hu T.T."/>
            <person name="Pattyn P."/>
            <person name="Bakker E.G."/>
            <person name="Cao J."/>
            <person name="Cheng J.-F."/>
            <person name="Clark R.M."/>
            <person name="Fahlgren N."/>
            <person name="Fawcett J.A."/>
            <person name="Grimwood J."/>
            <person name="Gundlach H."/>
            <person name="Haberer G."/>
            <person name="Hollister J.D."/>
            <person name="Ossowski S."/>
            <person name="Ottilar R.P."/>
            <person name="Salamov A.A."/>
            <person name="Schneeberger K."/>
            <person name="Spannagl M."/>
            <person name="Wang X."/>
            <person name="Yang L."/>
            <person name="Nasrallah M.E."/>
            <person name="Bergelson J."/>
            <person name="Carrington J.C."/>
            <person name="Gaut B.S."/>
            <person name="Schmutz J."/>
            <person name="Mayer K.F.X."/>
            <person name="Van de Peer Y."/>
            <person name="Grigoriev I.V."/>
            <person name="Nordborg M."/>
            <person name="Weigel D."/>
            <person name="Guo Y.-L."/>
        </authorList>
    </citation>
    <scope>NUCLEOTIDE SEQUENCE [LARGE SCALE GENOMIC DNA]</scope>
    <source>
        <strain evidence="3">cv. MN47</strain>
    </source>
</reference>
<feature type="compositionally biased region" description="Basic and acidic residues" evidence="1">
    <location>
        <begin position="55"/>
        <end position="66"/>
    </location>
</feature>
<dbReference type="Proteomes" id="UP000008694">
    <property type="component" value="Unassembled WGS sequence"/>
</dbReference>
<dbReference type="AlphaFoldDB" id="D7LMF5"/>
<proteinExistence type="predicted"/>
<protein>
    <submittedName>
        <fullName evidence="2">Predicted protein</fullName>
    </submittedName>
</protein>
<organism evidence="3">
    <name type="scientific">Arabidopsis lyrata subsp. lyrata</name>
    <name type="common">Lyre-leaved rock-cress</name>
    <dbReference type="NCBI Taxonomy" id="81972"/>
    <lineage>
        <taxon>Eukaryota</taxon>
        <taxon>Viridiplantae</taxon>
        <taxon>Streptophyta</taxon>
        <taxon>Embryophyta</taxon>
        <taxon>Tracheophyta</taxon>
        <taxon>Spermatophyta</taxon>
        <taxon>Magnoliopsida</taxon>
        <taxon>eudicotyledons</taxon>
        <taxon>Gunneridae</taxon>
        <taxon>Pentapetalae</taxon>
        <taxon>rosids</taxon>
        <taxon>malvids</taxon>
        <taxon>Brassicales</taxon>
        <taxon>Brassicaceae</taxon>
        <taxon>Camelineae</taxon>
        <taxon>Arabidopsis</taxon>
    </lineage>
</organism>
<dbReference type="HOGENOM" id="CLU_076455_0_0_1"/>